<gene>
    <name evidence="2" type="ORF">D3H35_27940</name>
</gene>
<evidence type="ECO:0000313" key="2">
    <source>
        <dbReference type="EMBL" id="RIE00569.1"/>
    </source>
</evidence>
<dbReference type="EMBL" id="QXJM01000052">
    <property type="protein sequence ID" value="RIE00569.1"/>
    <property type="molecule type" value="Genomic_DNA"/>
</dbReference>
<evidence type="ECO:0000313" key="3">
    <source>
        <dbReference type="Proteomes" id="UP000266340"/>
    </source>
</evidence>
<comment type="caution">
    <text evidence="2">The sequence shown here is derived from an EMBL/GenBank/DDBJ whole genome shotgun (WGS) entry which is preliminary data.</text>
</comment>
<dbReference type="AlphaFoldDB" id="A0A398CHI9"/>
<accession>A0A398CHI9</accession>
<dbReference type="Pfam" id="PF12760">
    <property type="entry name" value="Zn_ribbon_IS1595"/>
    <property type="match status" value="1"/>
</dbReference>
<proteinExistence type="predicted"/>
<dbReference type="Proteomes" id="UP000266340">
    <property type="component" value="Unassembled WGS sequence"/>
</dbReference>
<sequence length="328" mass="37659">MFANFSQGGCMMHLSLLQENMTFEQFCTRYRTERDCIEMLIRIRWPDGYRCPICACAHAYQISTRRLPLFECRSCRYQASVISGTIFEGSRTSLSRWFQAIYLHANPSGISATRLSEIIGVTYKTAWLIGHKLRHAMQTANNQDKLTGNVQISFDRYGSLSGGPQFIPKFNHPMVIGASINRQSETEQIMIRQIYDEPVEYFSTRFNGDEAFANEHVDISKAQLTKFLPFHNKNRSTSTSKLAILLDNWLNDTFHGIGAKHLQAYIDQFCYRFNMLKKKLSSSLDLLRWCAITATITYKSLVLLKTRRQALPLNSNTRKNRFVSAAAV</sequence>
<organism evidence="2 3">
    <name type="scientific">Cohnella faecalis</name>
    <dbReference type="NCBI Taxonomy" id="2315694"/>
    <lineage>
        <taxon>Bacteria</taxon>
        <taxon>Bacillati</taxon>
        <taxon>Bacillota</taxon>
        <taxon>Bacilli</taxon>
        <taxon>Bacillales</taxon>
        <taxon>Paenibacillaceae</taxon>
        <taxon>Cohnella</taxon>
    </lineage>
</organism>
<dbReference type="InterPro" id="IPR024442">
    <property type="entry name" value="Transposase_Zn_ribbon"/>
</dbReference>
<name>A0A398CHI9_9BACL</name>
<keyword evidence="3" id="KW-1185">Reference proteome</keyword>
<protein>
    <submittedName>
        <fullName evidence="2">Transposase</fullName>
    </submittedName>
</protein>
<feature type="domain" description="Transposase zinc-ribbon" evidence="1">
    <location>
        <begin position="32"/>
        <end position="78"/>
    </location>
</feature>
<reference evidence="2 3" key="1">
    <citation type="submission" date="2018-09" db="EMBL/GenBank/DDBJ databases">
        <title>Cohnella cavernae sp. nov., isolated from a karst cave.</title>
        <authorList>
            <person name="Zhu H."/>
        </authorList>
    </citation>
    <scope>NUCLEOTIDE SEQUENCE [LARGE SCALE GENOMIC DNA]</scope>
    <source>
        <strain evidence="2 3">K2E09-144</strain>
    </source>
</reference>
<evidence type="ECO:0000259" key="1">
    <source>
        <dbReference type="Pfam" id="PF12760"/>
    </source>
</evidence>